<proteinExistence type="inferred from homology"/>
<dbReference type="PROSITE" id="PS50404">
    <property type="entry name" value="GST_NTER"/>
    <property type="match status" value="1"/>
</dbReference>
<gene>
    <name evidence="8" type="ORF">QBZ16_001959</name>
</gene>
<reference evidence="8" key="1">
    <citation type="submission" date="2021-01" db="EMBL/GenBank/DDBJ databases">
        <authorList>
            <person name="Eckstrom K.M.E."/>
        </authorList>
    </citation>
    <scope>NUCLEOTIDE SEQUENCE</scope>
    <source>
        <strain evidence="8">UVCC 0001</strain>
    </source>
</reference>
<evidence type="ECO:0000256" key="1">
    <source>
        <dbReference type="ARBA" id="ARBA00012436"/>
    </source>
</evidence>
<organism evidence="8 9">
    <name type="scientific">Prototheca wickerhamii</name>
    <dbReference type="NCBI Taxonomy" id="3111"/>
    <lineage>
        <taxon>Eukaryota</taxon>
        <taxon>Viridiplantae</taxon>
        <taxon>Chlorophyta</taxon>
        <taxon>core chlorophytes</taxon>
        <taxon>Trebouxiophyceae</taxon>
        <taxon>Chlorellales</taxon>
        <taxon>Chlorellaceae</taxon>
        <taxon>Prototheca</taxon>
    </lineage>
</organism>
<dbReference type="SFLD" id="SFLDG00358">
    <property type="entry name" value="Main_(cytGST)"/>
    <property type="match status" value="1"/>
</dbReference>
<dbReference type="SUPFAM" id="SSF47616">
    <property type="entry name" value="GST C-terminal domain-like"/>
    <property type="match status" value="1"/>
</dbReference>
<dbReference type="EMBL" id="JASFZW010000002">
    <property type="protein sequence ID" value="KAK2079564.1"/>
    <property type="molecule type" value="Genomic_DNA"/>
</dbReference>
<evidence type="ECO:0000256" key="4">
    <source>
        <dbReference type="ARBA" id="ARBA00023002"/>
    </source>
</evidence>
<keyword evidence="4" id="KW-0560">Oxidoreductase</keyword>
<keyword evidence="2" id="KW-0216">Detoxification</keyword>
<dbReference type="SFLD" id="SFLDS00019">
    <property type="entry name" value="Glutathione_Transferase_(cytos"/>
    <property type="match status" value="1"/>
</dbReference>
<dbReference type="Proteomes" id="UP001255856">
    <property type="component" value="Unassembled WGS sequence"/>
</dbReference>
<sequence length="229" mass="25578">MSAARLELTVKGDPKDGAQDSLQGVLGDCPFCHRALLALEAKSIPYQARYLDTRNKPAWLLEVNPEGTVPVLKDQETGTWIPDSGAIVDYIEDLYPKPATGHVADSKDAGQGFFPSFVQYLRSIGHPDEDEKKQILEDKVAIVEAFLAGNPEGPFVHGREPAVTDFELMPKLHHLDIVTRHFKGWMLLEKYPSIGTYLEAARKLPIWQATAYSEESMIDHWVPRVGSRL</sequence>
<dbReference type="Pfam" id="PF13409">
    <property type="entry name" value="GST_N_2"/>
    <property type="match status" value="1"/>
</dbReference>
<evidence type="ECO:0000313" key="8">
    <source>
        <dbReference type="EMBL" id="KAK2079564.1"/>
    </source>
</evidence>
<name>A0AAD9IJ97_PROWI</name>
<comment type="catalytic activity">
    <reaction evidence="6">
        <text>L-dehydroascorbate + 2 glutathione = glutathione disulfide + L-ascorbate</text>
        <dbReference type="Rhea" id="RHEA:24424"/>
        <dbReference type="ChEBI" id="CHEBI:38290"/>
        <dbReference type="ChEBI" id="CHEBI:57925"/>
        <dbReference type="ChEBI" id="CHEBI:58297"/>
        <dbReference type="ChEBI" id="CHEBI:58539"/>
        <dbReference type="EC" id="1.8.5.1"/>
    </reaction>
</comment>
<dbReference type="InterPro" id="IPR040079">
    <property type="entry name" value="Glutathione_S-Trfase"/>
</dbReference>
<dbReference type="InterPro" id="IPR004045">
    <property type="entry name" value="Glutathione_S-Trfase_N"/>
</dbReference>
<comment type="similarity">
    <text evidence="5">Belongs to the GST superfamily. DHAR family.</text>
</comment>
<feature type="domain" description="GST N-terminal" evidence="7">
    <location>
        <begin position="19"/>
        <end position="99"/>
    </location>
</feature>
<evidence type="ECO:0000256" key="2">
    <source>
        <dbReference type="ARBA" id="ARBA00022575"/>
    </source>
</evidence>
<dbReference type="AlphaFoldDB" id="A0AAD9IJ97"/>
<dbReference type="CDD" id="cd00570">
    <property type="entry name" value="GST_N_family"/>
    <property type="match status" value="1"/>
</dbReference>
<dbReference type="PANTHER" id="PTHR44420:SF2">
    <property type="entry name" value="GLUTATHIONE S-TRANSFERASE DHAR2-RELATED"/>
    <property type="match status" value="1"/>
</dbReference>
<keyword evidence="9" id="KW-1185">Reference proteome</keyword>
<dbReference type="PANTHER" id="PTHR44420">
    <property type="entry name" value="GLUTATHIONE S-TRANSFERASE DHAR2-RELATED"/>
    <property type="match status" value="1"/>
</dbReference>
<dbReference type="Gene3D" id="1.20.1050.10">
    <property type="match status" value="1"/>
</dbReference>
<dbReference type="InterPro" id="IPR044627">
    <property type="entry name" value="DHAR1/2/3/4"/>
</dbReference>
<dbReference type="GO" id="GO:0045174">
    <property type="term" value="F:glutathione dehydrogenase (ascorbate) activity"/>
    <property type="evidence" value="ECO:0007669"/>
    <property type="project" value="UniProtKB-EC"/>
</dbReference>
<evidence type="ECO:0000256" key="6">
    <source>
        <dbReference type="ARBA" id="ARBA00049544"/>
    </source>
</evidence>
<evidence type="ECO:0000313" key="9">
    <source>
        <dbReference type="Proteomes" id="UP001255856"/>
    </source>
</evidence>
<dbReference type="InterPro" id="IPR036249">
    <property type="entry name" value="Thioredoxin-like_sf"/>
</dbReference>
<dbReference type="GO" id="GO:0033355">
    <property type="term" value="P:ascorbate glutathione cycle"/>
    <property type="evidence" value="ECO:0007669"/>
    <property type="project" value="InterPro"/>
</dbReference>
<evidence type="ECO:0000259" key="7">
    <source>
        <dbReference type="PROSITE" id="PS50404"/>
    </source>
</evidence>
<protein>
    <recommendedName>
        <fullName evidence="1">glutathione dehydrogenase (ascorbate)</fullName>
        <ecNumber evidence="1">1.8.5.1</ecNumber>
    </recommendedName>
</protein>
<dbReference type="GO" id="GO:0016740">
    <property type="term" value="F:transferase activity"/>
    <property type="evidence" value="ECO:0007669"/>
    <property type="project" value="UniProtKB-KW"/>
</dbReference>
<dbReference type="Gene3D" id="3.40.30.10">
    <property type="entry name" value="Glutaredoxin"/>
    <property type="match status" value="1"/>
</dbReference>
<accession>A0AAD9IJ97</accession>
<dbReference type="InterPro" id="IPR036282">
    <property type="entry name" value="Glutathione-S-Trfase_C_sf"/>
</dbReference>
<dbReference type="EC" id="1.8.5.1" evidence="1"/>
<dbReference type="SUPFAM" id="SSF52833">
    <property type="entry name" value="Thioredoxin-like"/>
    <property type="match status" value="1"/>
</dbReference>
<keyword evidence="3" id="KW-0808">Transferase</keyword>
<comment type="caution">
    <text evidence="8">The sequence shown here is derived from an EMBL/GenBank/DDBJ whole genome shotgun (WGS) entry which is preliminary data.</text>
</comment>
<evidence type="ECO:0000256" key="5">
    <source>
        <dbReference type="ARBA" id="ARBA00024194"/>
    </source>
</evidence>
<evidence type="ECO:0000256" key="3">
    <source>
        <dbReference type="ARBA" id="ARBA00022679"/>
    </source>
</evidence>